<comment type="caution">
    <text evidence="2">The sequence shown here is derived from an EMBL/GenBank/DDBJ whole genome shotgun (WGS) entry which is preliminary data.</text>
</comment>
<keyword evidence="3" id="KW-1185">Reference proteome</keyword>
<dbReference type="EMBL" id="JAFEKC020000011">
    <property type="protein sequence ID" value="KAK0512044.1"/>
    <property type="molecule type" value="Genomic_DNA"/>
</dbReference>
<organism evidence="2 3">
    <name type="scientific">Cladonia borealis</name>
    <dbReference type="NCBI Taxonomy" id="184061"/>
    <lineage>
        <taxon>Eukaryota</taxon>
        <taxon>Fungi</taxon>
        <taxon>Dikarya</taxon>
        <taxon>Ascomycota</taxon>
        <taxon>Pezizomycotina</taxon>
        <taxon>Lecanoromycetes</taxon>
        <taxon>OSLEUM clade</taxon>
        <taxon>Lecanoromycetidae</taxon>
        <taxon>Lecanorales</taxon>
        <taxon>Lecanorineae</taxon>
        <taxon>Cladoniaceae</taxon>
        <taxon>Cladonia</taxon>
    </lineage>
</organism>
<feature type="compositionally biased region" description="Polar residues" evidence="1">
    <location>
        <begin position="14"/>
        <end position="72"/>
    </location>
</feature>
<protein>
    <submittedName>
        <fullName evidence="2">Uncharacterized protein</fullName>
    </submittedName>
</protein>
<reference evidence="2" key="1">
    <citation type="submission" date="2023-03" db="EMBL/GenBank/DDBJ databases">
        <title>Complete genome of Cladonia borealis.</title>
        <authorList>
            <person name="Park H."/>
        </authorList>
    </citation>
    <scope>NUCLEOTIDE SEQUENCE</scope>
    <source>
        <strain evidence="2">ANT050790</strain>
    </source>
</reference>
<proteinExistence type="predicted"/>
<dbReference type="Proteomes" id="UP001166286">
    <property type="component" value="Unassembled WGS sequence"/>
</dbReference>
<accession>A0AA39R1S1</accession>
<evidence type="ECO:0000313" key="3">
    <source>
        <dbReference type="Proteomes" id="UP001166286"/>
    </source>
</evidence>
<sequence length="90" mass="9502">MAQAKAVSKPLETATPTHETGPQSAPKSAPHTRSSCHASPKQSPRRSIQQNTSVTPISENSKPIPTSLSSDVGTDAESKKFSGRVNGQYD</sequence>
<dbReference type="AlphaFoldDB" id="A0AA39R1S1"/>
<evidence type="ECO:0000313" key="2">
    <source>
        <dbReference type="EMBL" id="KAK0512044.1"/>
    </source>
</evidence>
<feature type="region of interest" description="Disordered" evidence="1">
    <location>
        <begin position="1"/>
        <end position="90"/>
    </location>
</feature>
<name>A0AA39R1S1_9LECA</name>
<gene>
    <name evidence="2" type="ORF">JMJ35_005172</name>
</gene>
<evidence type="ECO:0000256" key="1">
    <source>
        <dbReference type="SAM" id="MobiDB-lite"/>
    </source>
</evidence>